<keyword evidence="3" id="KW-0813">Transport</keyword>
<dbReference type="GO" id="GO:0005886">
    <property type="term" value="C:plasma membrane"/>
    <property type="evidence" value="ECO:0007669"/>
    <property type="project" value="UniProtKB-SubCell"/>
</dbReference>
<evidence type="ECO:0000256" key="15">
    <source>
        <dbReference type="ARBA" id="ARBA00039103"/>
    </source>
</evidence>
<dbReference type="NCBIfam" id="TIGR01494">
    <property type="entry name" value="ATPase_P-type"/>
    <property type="match status" value="1"/>
</dbReference>
<gene>
    <name evidence="20" type="ORF">SAMN02787113_04409</name>
</gene>
<dbReference type="InterPro" id="IPR044492">
    <property type="entry name" value="P_typ_ATPase_HD_dom"/>
</dbReference>
<dbReference type="SUPFAM" id="SSF55008">
    <property type="entry name" value="HMA, heavy metal-associated domain"/>
    <property type="match status" value="2"/>
</dbReference>
<feature type="transmembrane region" description="Helical" evidence="17">
    <location>
        <begin position="484"/>
        <end position="506"/>
    </location>
</feature>
<evidence type="ECO:0000256" key="1">
    <source>
        <dbReference type="ARBA" id="ARBA00004651"/>
    </source>
</evidence>
<name>A0A1H9RF60_9BACI</name>
<dbReference type="InterPro" id="IPR017969">
    <property type="entry name" value="Heavy-metal-associated_CS"/>
</dbReference>
<dbReference type="InterPro" id="IPR023299">
    <property type="entry name" value="ATPase_P-typ_cyto_dom_N"/>
</dbReference>
<evidence type="ECO:0000256" key="2">
    <source>
        <dbReference type="ARBA" id="ARBA00006024"/>
    </source>
</evidence>
<reference evidence="20 21" key="1">
    <citation type="submission" date="2016-10" db="EMBL/GenBank/DDBJ databases">
        <authorList>
            <person name="Varghese N."/>
            <person name="Submissions S."/>
        </authorList>
    </citation>
    <scope>NUCLEOTIDE SEQUENCE [LARGE SCALE GENOMIC DNA]</scope>
    <source>
        <strain evidence="20 21">TC-13</strain>
    </source>
</reference>
<dbReference type="SFLD" id="SFLDG00002">
    <property type="entry name" value="C1.7:_P-type_atpase_like"/>
    <property type="match status" value="1"/>
</dbReference>
<dbReference type="PRINTS" id="PR00119">
    <property type="entry name" value="CATATPASE"/>
</dbReference>
<evidence type="ECO:0000256" key="5">
    <source>
        <dbReference type="ARBA" id="ARBA00022539"/>
    </source>
</evidence>
<dbReference type="CDD" id="cd00371">
    <property type="entry name" value="HMA"/>
    <property type="match status" value="2"/>
</dbReference>
<evidence type="ECO:0000256" key="11">
    <source>
        <dbReference type="ARBA" id="ARBA00022967"/>
    </source>
</evidence>
<keyword evidence="5" id="KW-0104">Cadmium</keyword>
<dbReference type="SUPFAM" id="SSF56784">
    <property type="entry name" value="HAD-like"/>
    <property type="match status" value="1"/>
</dbReference>
<evidence type="ECO:0000256" key="10">
    <source>
        <dbReference type="ARBA" id="ARBA00022840"/>
    </source>
</evidence>
<comment type="similarity">
    <text evidence="2 17">Belongs to the cation transport ATPase (P-type) (TC 3.A.3) family. Type IB subfamily.</text>
</comment>
<comment type="caution">
    <text evidence="20">The sequence shown here is derived from an EMBL/GenBank/DDBJ whole genome shotgun (WGS) entry which is preliminary data.</text>
</comment>
<keyword evidence="13" id="KW-0406">Ion transport</keyword>
<dbReference type="InterPro" id="IPR018303">
    <property type="entry name" value="ATPase_P-typ_P_site"/>
</dbReference>
<keyword evidence="8 17" id="KW-0479">Metal-binding</keyword>
<feature type="region of interest" description="Disordered" evidence="18">
    <location>
        <begin position="57"/>
        <end position="78"/>
    </location>
</feature>
<dbReference type="NCBIfam" id="TIGR01525">
    <property type="entry name" value="ATPase-IB_hvy"/>
    <property type="match status" value="1"/>
</dbReference>
<keyword evidence="11" id="KW-1278">Translocase</keyword>
<evidence type="ECO:0000259" key="19">
    <source>
        <dbReference type="PROSITE" id="PS50846"/>
    </source>
</evidence>
<dbReference type="GO" id="GO:0016887">
    <property type="term" value="F:ATP hydrolysis activity"/>
    <property type="evidence" value="ECO:0007669"/>
    <property type="project" value="InterPro"/>
</dbReference>
<dbReference type="EC" id="7.2.2.21" evidence="15"/>
<dbReference type="Pfam" id="PF00403">
    <property type="entry name" value="HMA"/>
    <property type="match status" value="2"/>
</dbReference>
<dbReference type="SUPFAM" id="SSF81665">
    <property type="entry name" value="Calcium ATPase, transmembrane domain M"/>
    <property type="match status" value="1"/>
</dbReference>
<keyword evidence="10 17" id="KW-0067">ATP-binding</keyword>
<evidence type="ECO:0000256" key="14">
    <source>
        <dbReference type="ARBA" id="ARBA00023136"/>
    </source>
</evidence>
<evidence type="ECO:0000256" key="17">
    <source>
        <dbReference type="RuleBase" id="RU362081"/>
    </source>
</evidence>
<dbReference type="InterPro" id="IPR008250">
    <property type="entry name" value="ATPase_P-typ_transduc_dom_A_sf"/>
</dbReference>
<dbReference type="AlphaFoldDB" id="A0A1H9RF60"/>
<dbReference type="InterPro" id="IPR036163">
    <property type="entry name" value="HMA_dom_sf"/>
</dbReference>
<dbReference type="InterPro" id="IPR059000">
    <property type="entry name" value="ATPase_P-type_domA"/>
</dbReference>
<keyword evidence="14 17" id="KW-0472">Membrane</keyword>
<dbReference type="PROSITE" id="PS00154">
    <property type="entry name" value="ATPASE_E1_E2"/>
    <property type="match status" value="1"/>
</dbReference>
<keyword evidence="12 17" id="KW-1133">Transmembrane helix</keyword>
<dbReference type="InterPro" id="IPR023214">
    <property type="entry name" value="HAD_sf"/>
</dbReference>
<protein>
    <recommendedName>
        <fullName evidence="15">Cd(2+)-exporting ATPase</fullName>
        <ecNumber evidence="15">7.2.2.21</ecNumber>
    </recommendedName>
</protein>
<evidence type="ECO:0000313" key="21">
    <source>
        <dbReference type="Proteomes" id="UP000199410"/>
    </source>
</evidence>
<evidence type="ECO:0000256" key="12">
    <source>
        <dbReference type="ARBA" id="ARBA00022989"/>
    </source>
</evidence>
<feature type="transmembrane region" description="Helical" evidence="17">
    <location>
        <begin position="260"/>
        <end position="276"/>
    </location>
</feature>
<dbReference type="Gene3D" id="3.40.50.1000">
    <property type="entry name" value="HAD superfamily/HAD-like"/>
    <property type="match status" value="1"/>
</dbReference>
<dbReference type="InterPro" id="IPR006121">
    <property type="entry name" value="HMA_dom"/>
</dbReference>
<dbReference type="SFLD" id="SFLDS00003">
    <property type="entry name" value="Haloacid_Dehalogenase"/>
    <property type="match status" value="1"/>
</dbReference>
<dbReference type="Proteomes" id="UP000199410">
    <property type="component" value="Unassembled WGS sequence"/>
</dbReference>
<evidence type="ECO:0000256" key="13">
    <source>
        <dbReference type="ARBA" id="ARBA00023065"/>
    </source>
</evidence>
<dbReference type="RefSeq" id="WP_089987176.1">
    <property type="nucleotide sequence ID" value="NZ_FMVP01000022.1"/>
</dbReference>
<dbReference type="PRINTS" id="PR00941">
    <property type="entry name" value="CDATPASE"/>
</dbReference>
<proteinExistence type="inferred from homology"/>
<dbReference type="Pfam" id="PF00702">
    <property type="entry name" value="Hydrolase"/>
    <property type="match status" value="1"/>
</dbReference>
<dbReference type="PANTHER" id="PTHR48085">
    <property type="entry name" value="CADMIUM/ZINC-TRANSPORTING ATPASE HMA2-RELATED"/>
    <property type="match status" value="1"/>
</dbReference>
<dbReference type="PANTHER" id="PTHR48085:SF5">
    <property type="entry name" value="CADMIUM_ZINC-TRANSPORTING ATPASE HMA4-RELATED"/>
    <property type="match status" value="1"/>
</dbReference>
<evidence type="ECO:0000256" key="3">
    <source>
        <dbReference type="ARBA" id="ARBA00022448"/>
    </source>
</evidence>
<dbReference type="GO" id="GO:0005524">
    <property type="term" value="F:ATP binding"/>
    <property type="evidence" value="ECO:0007669"/>
    <property type="project" value="UniProtKB-UniRule"/>
</dbReference>
<feature type="domain" description="HMA" evidence="19">
    <location>
        <begin position="105"/>
        <end position="170"/>
    </location>
</feature>
<dbReference type="InterPro" id="IPR027256">
    <property type="entry name" value="P-typ_ATPase_IB"/>
</dbReference>
<dbReference type="InterPro" id="IPR036412">
    <property type="entry name" value="HAD-like_sf"/>
</dbReference>
<evidence type="ECO:0000256" key="16">
    <source>
        <dbReference type="ARBA" id="ARBA00049338"/>
    </source>
</evidence>
<evidence type="ECO:0000313" key="20">
    <source>
        <dbReference type="EMBL" id="SER71358.1"/>
    </source>
</evidence>
<sequence length="871" mass="93989">MADKCCSSNSHNDNDKQIEESCCESNQNVNDEQIDKSCCESNQNVNDEQIGKSCCSSTSSTTSTLKTTNNSNNSSCSEESRQTSISLEDISANHSNSNQIELVHCQMSYRIFGMDCAACAKTIEKGLVTLPDIRTVQVNFSTAKMQVRADNSEALLPIERTVKKLGFKAEPILQNNHLKTYDVGGMDCSSCAKSIEKHLMSIPTVSNVNVNFSTGKMKVEHDGTSDEIISEVSKIGFKATLVENKSSNTKQKQSKTENNVIIFSGVLIVLGFIGSYTALPEWLINLFYGIALIISGYKPVRSAFYAVKSRALDMNVLMSGAAIGAMVIGEWLEGATVVWLFAIGTYLQTKSIERTRDSISNLMDLAPPKAWVKVGTAIEKKPVEEIILGQIIVIKPGEKIPLDGEILMGESSINQAPITGESIPVDKQIGDIVYAGTINEHGTLEVKVTKLVADTTIAKIIHLVEEAQEKKAPTEAFVDKFASIYTPIVFISALALIIIPPILGFGTAGEWFYKGLELLVVACPCALVISTPVAIVSAIGNAAKNGVLIKGGTFLEIAGKIDAVAFDKTGTLTEGKPTVSDVQVEEIAEVEFLSLALTLEEYSTHPIAKAITNYVVDHNIEKKIGTDFKNIVGKGVQAKIGDTIYYAGNVKLFEELGVSLNKLIQRIHEMQDHGKTVVIIGTEKEILGLVSVSDMIRSSTVSTLNLVMQQGVNQTVMLTGDNDGAAKMIAAEANVGRYFANLLPEDKVNAIQRLQNEGYTVAMVGDGINDAPALATAHLGIAMGGAGTDTAMETADIVLMADNLDKLPHTIKLSKKALMIIKQNIIFSIIIKVIALMLIFPGWLTLWLAVLSDTGAALIVILNSLRLLKTK</sequence>
<keyword evidence="4 17" id="KW-1003">Cell membrane</keyword>
<feature type="domain" description="HMA" evidence="19">
    <location>
        <begin position="177"/>
        <end position="240"/>
    </location>
</feature>
<dbReference type="SUPFAM" id="SSF81653">
    <property type="entry name" value="Calcium ATPase, transduction domain A"/>
    <property type="match status" value="1"/>
</dbReference>
<dbReference type="Gene3D" id="2.70.150.10">
    <property type="entry name" value="Calcium-transporting ATPase, cytoplasmic transduction domain A"/>
    <property type="match status" value="1"/>
</dbReference>
<dbReference type="FunFam" id="3.30.70.100:FF:000001">
    <property type="entry name" value="ATPase copper transporting beta"/>
    <property type="match status" value="1"/>
</dbReference>
<keyword evidence="9 17" id="KW-0547">Nucleotide-binding</keyword>
<keyword evidence="7 17" id="KW-0812">Transmembrane</keyword>
<evidence type="ECO:0000256" key="9">
    <source>
        <dbReference type="ARBA" id="ARBA00022741"/>
    </source>
</evidence>
<feature type="compositionally biased region" description="Low complexity" evidence="18">
    <location>
        <begin position="57"/>
        <end position="77"/>
    </location>
</feature>
<accession>A0A1H9RF60</accession>
<dbReference type="PROSITE" id="PS01047">
    <property type="entry name" value="HMA_1"/>
    <property type="match status" value="2"/>
</dbReference>
<evidence type="ECO:0000256" key="4">
    <source>
        <dbReference type="ARBA" id="ARBA00022475"/>
    </source>
</evidence>
<dbReference type="InterPro" id="IPR001757">
    <property type="entry name" value="P_typ_ATPase"/>
</dbReference>
<evidence type="ECO:0000256" key="6">
    <source>
        <dbReference type="ARBA" id="ARBA00022553"/>
    </source>
</evidence>
<comment type="catalytic activity">
    <reaction evidence="16">
        <text>Cd(2+)(in) + ATP + H2O = Cd(2+)(out) + ADP + phosphate + H(+)</text>
        <dbReference type="Rhea" id="RHEA:12132"/>
        <dbReference type="ChEBI" id="CHEBI:15377"/>
        <dbReference type="ChEBI" id="CHEBI:15378"/>
        <dbReference type="ChEBI" id="CHEBI:30616"/>
        <dbReference type="ChEBI" id="CHEBI:43474"/>
        <dbReference type="ChEBI" id="CHEBI:48775"/>
        <dbReference type="ChEBI" id="CHEBI:456216"/>
        <dbReference type="EC" id="7.2.2.21"/>
    </reaction>
</comment>
<dbReference type="FunFam" id="2.70.150.10:FF:000002">
    <property type="entry name" value="Copper-transporting ATPase 1, putative"/>
    <property type="match status" value="1"/>
</dbReference>
<dbReference type="SFLD" id="SFLDF00027">
    <property type="entry name" value="p-type_atpase"/>
    <property type="match status" value="1"/>
</dbReference>
<evidence type="ECO:0000256" key="8">
    <source>
        <dbReference type="ARBA" id="ARBA00022723"/>
    </source>
</evidence>
<keyword evidence="6" id="KW-0597">Phosphoprotein</keyword>
<dbReference type="Gene3D" id="3.30.70.100">
    <property type="match status" value="2"/>
</dbReference>
<dbReference type="GO" id="GO:0046872">
    <property type="term" value="F:metal ion binding"/>
    <property type="evidence" value="ECO:0007669"/>
    <property type="project" value="UniProtKB-KW"/>
</dbReference>
<evidence type="ECO:0000256" key="7">
    <source>
        <dbReference type="ARBA" id="ARBA00022692"/>
    </source>
</evidence>
<dbReference type="NCBIfam" id="TIGR01512">
    <property type="entry name" value="ATPase-IB2_Cd"/>
    <property type="match status" value="1"/>
</dbReference>
<dbReference type="PROSITE" id="PS50846">
    <property type="entry name" value="HMA_2"/>
    <property type="match status" value="2"/>
</dbReference>
<dbReference type="InterPro" id="IPR051014">
    <property type="entry name" value="Cation_Transport_ATPase_IB"/>
</dbReference>
<feature type="transmembrane region" description="Helical" evidence="17">
    <location>
        <begin position="820"/>
        <end position="840"/>
    </location>
</feature>
<dbReference type="EMBL" id="FOEL01000022">
    <property type="protein sequence ID" value="SER71358.1"/>
    <property type="molecule type" value="Genomic_DNA"/>
</dbReference>
<dbReference type="GO" id="GO:0008551">
    <property type="term" value="F:P-type cadmium transporter activity"/>
    <property type="evidence" value="ECO:0007669"/>
    <property type="project" value="UniProtKB-EC"/>
</dbReference>
<dbReference type="PROSITE" id="PS01229">
    <property type="entry name" value="COF_2"/>
    <property type="match status" value="1"/>
</dbReference>
<dbReference type="Pfam" id="PF00122">
    <property type="entry name" value="E1-E2_ATPase"/>
    <property type="match status" value="1"/>
</dbReference>
<evidence type="ECO:0000256" key="18">
    <source>
        <dbReference type="SAM" id="MobiDB-lite"/>
    </source>
</evidence>
<feature type="transmembrane region" description="Helical" evidence="17">
    <location>
        <begin position="518"/>
        <end position="540"/>
    </location>
</feature>
<dbReference type="Gene3D" id="3.40.1110.10">
    <property type="entry name" value="Calcium-transporting ATPase, cytoplasmic domain N"/>
    <property type="match status" value="1"/>
</dbReference>
<organism evidence="20 21">
    <name type="scientific">Lysinibacillus fusiformis</name>
    <dbReference type="NCBI Taxonomy" id="28031"/>
    <lineage>
        <taxon>Bacteria</taxon>
        <taxon>Bacillati</taxon>
        <taxon>Bacillota</taxon>
        <taxon>Bacilli</taxon>
        <taxon>Bacillales</taxon>
        <taxon>Bacillaceae</taxon>
        <taxon>Lysinibacillus</taxon>
    </lineage>
</organism>
<comment type="subcellular location">
    <subcellularLocation>
        <location evidence="1">Cell membrane</location>
        <topology evidence="1">Multi-pass membrane protein</topology>
    </subcellularLocation>
</comment>
<dbReference type="InterPro" id="IPR023298">
    <property type="entry name" value="ATPase_P-typ_TM_dom_sf"/>
</dbReference>